<name>A0ABD2W3S3_9HYME</name>
<sequence length="96" mass="10762">MSGLLLEGRIRTRAEEEDEYCPRVGRSFVLFCASDFPKCATISEPWRLGLVEPPVPWSGKSFDRGETSRQICRSQIDSGTTYTPISDKLTLAHACH</sequence>
<evidence type="ECO:0000313" key="1">
    <source>
        <dbReference type="EMBL" id="KAL3387779.1"/>
    </source>
</evidence>
<reference evidence="1 2" key="1">
    <citation type="journal article" date="2024" name="bioRxiv">
        <title>A reference genome for Trichogramma kaykai: A tiny desert-dwelling parasitoid wasp with competing sex-ratio distorters.</title>
        <authorList>
            <person name="Culotta J."/>
            <person name="Lindsey A.R."/>
        </authorList>
    </citation>
    <scope>NUCLEOTIDE SEQUENCE [LARGE SCALE GENOMIC DNA]</scope>
    <source>
        <strain evidence="1 2">KSX58</strain>
    </source>
</reference>
<evidence type="ECO:0000313" key="2">
    <source>
        <dbReference type="Proteomes" id="UP001627154"/>
    </source>
</evidence>
<gene>
    <name evidence="1" type="ORF">TKK_016881</name>
</gene>
<keyword evidence="2" id="KW-1185">Reference proteome</keyword>
<dbReference type="AlphaFoldDB" id="A0ABD2W3S3"/>
<accession>A0ABD2W3S3</accession>
<comment type="caution">
    <text evidence="1">The sequence shown here is derived from an EMBL/GenBank/DDBJ whole genome shotgun (WGS) entry which is preliminary data.</text>
</comment>
<dbReference type="Proteomes" id="UP001627154">
    <property type="component" value="Unassembled WGS sequence"/>
</dbReference>
<organism evidence="1 2">
    <name type="scientific">Trichogramma kaykai</name>
    <dbReference type="NCBI Taxonomy" id="54128"/>
    <lineage>
        <taxon>Eukaryota</taxon>
        <taxon>Metazoa</taxon>
        <taxon>Ecdysozoa</taxon>
        <taxon>Arthropoda</taxon>
        <taxon>Hexapoda</taxon>
        <taxon>Insecta</taxon>
        <taxon>Pterygota</taxon>
        <taxon>Neoptera</taxon>
        <taxon>Endopterygota</taxon>
        <taxon>Hymenoptera</taxon>
        <taxon>Apocrita</taxon>
        <taxon>Proctotrupomorpha</taxon>
        <taxon>Chalcidoidea</taxon>
        <taxon>Trichogrammatidae</taxon>
        <taxon>Trichogramma</taxon>
    </lineage>
</organism>
<protein>
    <submittedName>
        <fullName evidence="1">Uncharacterized protein</fullName>
    </submittedName>
</protein>
<dbReference type="EMBL" id="JBJJXI010000136">
    <property type="protein sequence ID" value="KAL3387779.1"/>
    <property type="molecule type" value="Genomic_DNA"/>
</dbReference>
<proteinExistence type="predicted"/>